<accession>A0A0G4I9K0</accession>
<evidence type="ECO:0000256" key="5">
    <source>
        <dbReference type="SAM" id="MobiDB-lite"/>
    </source>
</evidence>
<feature type="transmembrane region" description="Helical" evidence="6">
    <location>
        <begin position="45"/>
        <end position="66"/>
    </location>
</feature>
<evidence type="ECO:0000256" key="1">
    <source>
        <dbReference type="ARBA" id="ARBA00004141"/>
    </source>
</evidence>
<feature type="region of interest" description="Disordered" evidence="5">
    <location>
        <begin position="135"/>
        <end position="157"/>
    </location>
</feature>
<proteinExistence type="predicted"/>
<evidence type="ECO:0000256" key="6">
    <source>
        <dbReference type="SAM" id="Phobius"/>
    </source>
</evidence>
<feature type="transmembrane region" description="Helical" evidence="6">
    <location>
        <begin position="258"/>
        <end position="277"/>
    </location>
</feature>
<gene>
    <name evidence="7" type="ORF">Cvel_12297</name>
</gene>
<dbReference type="PANTHER" id="PTHR11040">
    <property type="entry name" value="ZINC/IRON TRANSPORTER"/>
    <property type="match status" value="1"/>
</dbReference>
<keyword evidence="4 6" id="KW-0472">Membrane</keyword>
<keyword evidence="3 6" id="KW-1133">Transmembrane helix</keyword>
<organism evidence="7">
    <name type="scientific">Chromera velia CCMP2878</name>
    <dbReference type="NCBI Taxonomy" id="1169474"/>
    <lineage>
        <taxon>Eukaryota</taxon>
        <taxon>Sar</taxon>
        <taxon>Alveolata</taxon>
        <taxon>Colpodellida</taxon>
        <taxon>Chromeraceae</taxon>
        <taxon>Chromera</taxon>
    </lineage>
</organism>
<feature type="transmembrane region" description="Helical" evidence="6">
    <location>
        <begin position="93"/>
        <end position="118"/>
    </location>
</feature>
<dbReference type="AlphaFoldDB" id="A0A0G4I9K0"/>
<feature type="transmembrane region" description="Helical" evidence="6">
    <location>
        <begin position="223"/>
        <end position="246"/>
    </location>
</feature>
<protein>
    <recommendedName>
        <fullName evidence="8">Zinc/iron permease</fullName>
    </recommendedName>
</protein>
<feature type="transmembrane region" description="Helical" evidence="6">
    <location>
        <begin position="198"/>
        <end position="217"/>
    </location>
</feature>
<evidence type="ECO:0008006" key="8">
    <source>
        <dbReference type="Google" id="ProtNLM"/>
    </source>
</evidence>
<dbReference type="GO" id="GO:0016020">
    <property type="term" value="C:membrane"/>
    <property type="evidence" value="ECO:0007669"/>
    <property type="project" value="UniProtKB-SubCell"/>
</dbReference>
<dbReference type="VEuPathDB" id="CryptoDB:Cvel_12297"/>
<keyword evidence="2 6" id="KW-0812">Transmembrane</keyword>
<evidence type="ECO:0000313" key="7">
    <source>
        <dbReference type="EMBL" id="CEM53832.1"/>
    </source>
</evidence>
<dbReference type="PANTHER" id="PTHR11040:SF140">
    <property type="entry name" value="ZRT (ZRT), IRT- (IRT-) LIKE PROTEIN TRANSPORTER"/>
    <property type="match status" value="1"/>
</dbReference>
<dbReference type="Pfam" id="PF02535">
    <property type="entry name" value="Zip"/>
    <property type="match status" value="1"/>
</dbReference>
<evidence type="ECO:0000256" key="3">
    <source>
        <dbReference type="ARBA" id="ARBA00022989"/>
    </source>
</evidence>
<feature type="transmembrane region" description="Helical" evidence="6">
    <location>
        <begin position="20"/>
        <end position="38"/>
    </location>
</feature>
<reference evidence="7" key="1">
    <citation type="submission" date="2014-11" db="EMBL/GenBank/DDBJ databases">
        <authorList>
            <person name="Otto D Thomas"/>
            <person name="Naeem Raeece"/>
        </authorList>
    </citation>
    <scope>NUCLEOTIDE SEQUENCE</scope>
</reference>
<comment type="subcellular location">
    <subcellularLocation>
        <location evidence="1">Membrane</location>
        <topology evidence="1">Multi-pass membrane protein</topology>
    </subcellularLocation>
</comment>
<dbReference type="EMBL" id="CDMZ01005730">
    <property type="protein sequence ID" value="CEM53832.1"/>
    <property type="molecule type" value="Genomic_DNA"/>
</dbReference>
<evidence type="ECO:0000256" key="4">
    <source>
        <dbReference type="ARBA" id="ARBA00023136"/>
    </source>
</evidence>
<sequence>MTDTSLDSTTSLSLPELRVISVVSILLCGLSGGLLPLCASPGSSWLSYGNAFGGGVFLGAGLVHMLPEASKDLQEALLSMEAGGKEGLAEFPWASVFAGLGLFLVLALDRCFVAWYMATSGGSPKTRGYARVAVGGPEETGEAPDSPTGQSPSPFAETPVSEIDISARAREVSRLYPGEAVGGEGQETDGVKRSSSSLVLLIVLSVHSLSAGVALGLEKSVGSVTAVLLAICVHKVVAAVALGSALRNAERRVSIFSLKIVLFSVSTPIGIGVGVLISRLLGVYKSSGAFGATLADSKFQSVQAPPSDARGGKVKWCCEVKPQAVGGAEELRGVWCDTGRFQVSECTGSSVGCTGRESEVVL</sequence>
<name>A0A0G4I9K0_9ALVE</name>
<evidence type="ECO:0000256" key="2">
    <source>
        <dbReference type="ARBA" id="ARBA00022692"/>
    </source>
</evidence>
<dbReference type="GO" id="GO:0005385">
    <property type="term" value="F:zinc ion transmembrane transporter activity"/>
    <property type="evidence" value="ECO:0007669"/>
    <property type="project" value="TreeGrafter"/>
</dbReference>
<dbReference type="InterPro" id="IPR003689">
    <property type="entry name" value="ZIP"/>
</dbReference>